<dbReference type="GO" id="GO:0006269">
    <property type="term" value="P:DNA replication, synthesis of primer"/>
    <property type="evidence" value="ECO:0007669"/>
    <property type="project" value="UniProtKB-KW"/>
</dbReference>
<comment type="caution">
    <text evidence="1">The sequence shown here is derived from an EMBL/GenBank/DDBJ whole genome shotgun (WGS) entry which is preliminary data.</text>
</comment>
<evidence type="ECO:0000313" key="1">
    <source>
        <dbReference type="EMBL" id="KAF5939953.1"/>
    </source>
</evidence>
<sequence length="175" mass="20697">MEIVRSQRRSLASDDLVRTLPLYRSALQLEVRLEDFELFAIDRLRGVMCSQFGIVHTVLKGISDALSRGKKPDEMETLVRDLWKTIMSHPQASEVMNKDIISHFVLRLVYCRTEELRKWFLSMETTLFRYRFRLESPQVQRALMAEFDLPYKAVSNAEFELIRYSTRCPLKKFQN</sequence>
<reference evidence="1 2" key="2">
    <citation type="submission" date="2020-07" db="EMBL/GenBank/DDBJ databases">
        <title>Genome assembly of wild tea tree DASZ reveals pedigree and selection history of tea varieties.</title>
        <authorList>
            <person name="Zhang W."/>
        </authorList>
    </citation>
    <scope>NUCLEOTIDE SEQUENCE [LARGE SCALE GENOMIC DNA]</scope>
    <source>
        <strain evidence="2">cv. G240</strain>
        <tissue evidence="1">Leaf</tissue>
    </source>
</reference>
<dbReference type="GO" id="GO:0051539">
    <property type="term" value="F:4 iron, 4 sulfur cluster binding"/>
    <property type="evidence" value="ECO:0007669"/>
    <property type="project" value="UniProtKB-KW"/>
</dbReference>
<evidence type="ECO:0008006" key="3">
    <source>
        <dbReference type="Google" id="ProtNLM"/>
    </source>
</evidence>
<proteinExistence type="predicted"/>
<reference evidence="2" key="1">
    <citation type="journal article" date="2020" name="Nat. Commun.">
        <title>Genome assembly of wild tea tree DASZ reveals pedigree and selection history of tea varieties.</title>
        <authorList>
            <person name="Zhang W."/>
            <person name="Zhang Y."/>
            <person name="Qiu H."/>
            <person name="Guo Y."/>
            <person name="Wan H."/>
            <person name="Zhang X."/>
            <person name="Scossa F."/>
            <person name="Alseekh S."/>
            <person name="Zhang Q."/>
            <person name="Wang P."/>
            <person name="Xu L."/>
            <person name="Schmidt M.H."/>
            <person name="Jia X."/>
            <person name="Li D."/>
            <person name="Zhu A."/>
            <person name="Guo F."/>
            <person name="Chen W."/>
            <person name="Ni D."/>
            <person name="Usadel B."/>
            <person name="Fernie A.R."/>
            <person name="Wen W."/>
        </authorList>
    </citation>
    <scope>NUCLEOTIDE SEQUENCE [LARGE SCALE GENOMIC DNA]</scope>
    <source>
        <strain evidence="2">cv. G240</strain>
    </source>
</reference>
<dbReference type="EMBL" id="JACBKZ010000010">
    <property type="protein sequence ID" value="KAF5939953.1"/>
    <property type="molecule type" value="Genomic_DNA"/>
</dbReference>
<dbReference type="GO" id="GO:0005658">
    <property type="term" value="C:alpha DNA polymerase:primase complex"/>
    <property type="evidence" value="ECO:0007669"/>
    <property type="project" value="TreeGrafter"/>
</dbReference>
<dbReference type="AlphaFoldDB" id="A0A7J7GGS4"/>
<dbReference type="Gene3D" id="1.20.930.80">
    <property type="match status" value="1"/>
</dbReference>
<organism evidence="1 2">
    <name type="scientific">Camellia sinensis</name>
    <name type="common">Tea plant</name>
    <name type="synonym">Thea sinensis</name>
    <dbReference type="NCBI Taxonomy" id="4442"/>
    <lineage>
        <taxon>Eukaryota</taxon>
        <taxon>Viridiplantae</taxon>
        <taxon>Streptophyta</taxon>
        <taxon>Embryophyta</taxon>
        <taxon>Tracheophyta</taxon>
        <taxon>Spermatophyta</taxon>
        <taxon>Magnoliopsida</taxon>
        <taxon>eudicotyledons</taxon>
        <taxon>Gunneridae</taxon>
        <taxon>Pentapetalae</taxon>
        <taxon>asterids</taxon>
        <taxon>Ericales</taxon>
        <taxon>Theaceae</taxon>
        <taxon>Camellia</taxon>
    </lineage>
</organism>
<dbReference type="GO" id="GO:0006270">
    <property type="term" value="P:DNA replication initiation"/>
    <property type="evidence" value="ECO:0007669"/>
    <property type="project" value="TreeGrafter"/>
</dbReference>
<dbReference type="PANTHER" id="PTHR10537:SF3">
    <property type="entry name" value="DNA PRIMASE LARGE SUBUNIT"/>
    <property type="match status" value="1"/>
</dbReference>
<accession>A0A7J7GGS4</accession>
<dbReference type="Proteomes" id="UP000593564">
    <property type="component" value="Unassembled WGS sequence"/>
</dbReference>
<dbReference type="GO" id="GO:0046872">
    <property type="term" value="F:metal ion binding"/>
    <property type="evidence" value="ECO:0007669"/>
    <property type="project" value="UniProtKB-KW"/>
</dbReference>
<dbReference type="PANTHER" id="PTHR10537">
    <property type="entry name" value="DNA PRIMASE LARGE SUBUNIT"/>
    <property type="match status" value="1"/>
</dbReference>
<gene>
    <name evidence="1" type="ORF">HYC85_021120</name>
</gene>
<protein>
    <recommendedName>
        <fullName evidence="3">DNA primase large subunit</fullName>
    </recommendedName>
</protein>
<dbReference type="Pfam" id="PF26466">
    <property type="entry name" value="DNA_primase_lrg_N"/>
    <property type="match status" value="1"/>
</dbReference>
<name>A0A7J7GGS4_CAMSI</name>
<evidence type="ECO:0000313" key="2">
    <source>
        <dbReference type="Proteomes" id="UP000593564"/>
    </source>
</evidence>
<dbReference type="InterPro" id="IPR007238">
    <property type="entry name" value="DNA_primase_lsu_euk/arc"/>
</dbReference>
<keyword evidence="2" id="KW-1185">Reference proteome</keyword>